<dbReference type="Proteomes" id="UP000255168">
    <property type="component" value="Chromosome I"/>
</dbReference>
<feature type="compositionally biased region" description="Basic and acidic residues" evidence="1">
    <location>
        <begin position="17"/>
        <end position="31"/>
    </location>
</feature>
<gene>
    <name evidence="2" type="ORF">CBM2607_11391</name>
</gene>
<dbReference type="EMBL" id="LT984806">
    <property type="protein sequence ID" value="SPD46454.1"/>
    <property type="molecule type" value="Genomic_DNA"/>
</dbReference>
<feature type="region of interest" description="Disordered" evidence="1">
    <location>
        <begin position="1"/>
        <end position="61"/>
    </location>
</feature>
<proteinExistence type="predicted"/>
<evidence type="ECO:0000313" key="2">
    <source>
        <dbReference type="EMBL" id="SPD46454.1"/>
    </source>
</evidence>
<feature type="compositionally biased region" description="Polar residues" evidence="1">
    <location>
        <begin position="32"/>
        <end position="42"/>
    </location>
</feature>
<dbReference type="AlphaFoldDB" id="A0A375H2E1"/>
<reference evidence="2 3" key="1">
    <citation type="submission" date="2018-01" db="EMBL/GenBank/DDBJ databases">
        <authorList>
            <person name="Clerissi C."/>
        </authorList>
    </citation>
    <scope>NUCLEOTIDE SEQUENCE [LARGE SCALE GENOMIC DNA]</scope>
    <source>
        <strain evidence="2">Cupriavidus taiwanensis STM 6160</strain>
    </source>
</reference>
<evidence type="ECO:0000256" key="1">
    <source>
        <dbReference type="SAM" id="MobiDB-lite"/>
    </source>
</evidence>
<sequence>MVGTAACVEDGLAVRESGPDMKAPGEGERMKGTQSQRIGRQSQKFRDDANHGWKIKRSLVP</sequence>
<organism evidence="2 3">
    <name type="scientific">Cupriavidus neocaledonicus</name>
    <dbReference type="NCBI Taxonomy" id="1040979"/>
    <lineage>
        <taxon>Bacteria</taxon>
        <taxon>Pseudomonadati</taxon>
        <taxon>Pseudomonadota</taxon>
        <taxon>Betaproteobacteria</taxon>
        <taxon>Burkholderiales</taxon>
        <taxon>Burkholderiaceae</taxon>
        <taxon>Cupriavidus</taxon>
    </lineage>
</organism>
<evidence type="ECO:0000313" key="3">
    <source>
        <dbReference type="Proteomes" id="UP000255168"/>
    </source>
</evidence>
<protein>
    <submittedName>
        <fullName evidence="2">Uncharacterized protein</fullName>
    </submittedName>
</protein>
<accession>A0A375H2E1</accession>
<name>A0A375H2E1_9BURK</name>